<feature type="compositionally biased region" description="Low complexity" evidence="1">
    <location>
        <begin position="213"/>
        <end position="223"/>
    </location>
</feature>
<keyword evidence="4" id="KW-1185">Reference proteome</keyword>
<proteinExistence type="predicted"/>
<feature type="compositionally biased region" description="Low complexity" evidence="1">
    <location>
        <begin position="126"/>
        <end position="136"/>
    </location>
</feature>
<dbReference type="AlphaFoldDB" id="A0A2W0H9T0"/>
<keyword evidence="2" id="KW-0472">Membrane</keyword>
<sequence length="652" mass="65801">MKSKQRKKMAWMLAFLILFQPIGMAFMGMAAPGVHVFAEEADDEDEERKSPRPGVSNADDRSGGSPGNPGSPGNGGGGSAPAPGNGGSNPGGGDTNPGDGGSNPGGGETNPGDDGSNPGGDGTNPGDGTSPGDDGSNPGGDGTSPGDDDSSPGGDGTNPGNDGSNPGEGGSGSEGTGTSPREGGSGSDGSNSGGEGRNGEDSSRSSGDGNGEPGSQTGSSPGSDGDGSRESSETGGNGLVNGDVVETLFSTTDDALKLDQSRREHGNFTRSADARLALLGYLNLFDDPVLQDMYGQMLTETGNVIDSFNHMAILAARTQGETEFVRAYNEYLLKESQYSLTAAKVADSTRSTGSRITQFTRGLADQISNTVTGMAAKVDHSVQQAARFVEGVQGRILHHTQNMYEAGKGSLNALRTAMSMETVQNSAAWSFVTKAAEKGASSFHATRTAVTNIIDGATAYTANSLNNFNLTAMVGSAGQTISNAAGSVADAGKNLFQTINNSKPVSWMKTFANTPIGKATGGALNAFAIFDGAANAMDSSNSGWERTGHGLNAVSGALGLAATGVFIFAGATVAAPILAIGATVVGLAAFGILYGPKIAEGAKKAWNWTTDQFSSFTSDPAGYASDVGNKVKDGISNAFDSGKNFVSGLFGS</sequence>
<evidence type="ECO:0000313" key="3">
    <source>
        <dbReference type="EMBL" id="PYZ96820.1"/>
    </source>
</evidence>
<feature type="compositionally biased region" description="Gly residues" evidence="1">
    <location>
        <begin position="183"/>
        <end position="196"/>
    </location>
</feature>
<feature type="compositionally biased region" description="Gly residues" evidence="1">
    <location>
        <begin position="166"/>
        <end position="175"/>
    </location>
</feature>
<evidence type="ECO:0000256" key="1">
    <source>
        <dbReference type="SAM" id="MobiDB-lite"/>
    </source>
</evidence>
<organism evidence="3 4">
    <name type="scientific">Alteribacter lacisalsi</name>
    <dbReference type="NCBI Taxonomy" id="2045244"/>
    <lineage>
        <taxon>Bacteria</taxon>
        <taxon>Bacillati</taxon>
        <taxon>Bacillota</taxon>
        <taxon>Bacilli</taxon>
        <taxon>Bacillales</taxon>
        <taxon>Bacillaceae</taxon>
        <taxon>Alteribacter</taxon>
    </lineage>
</organism>
<dbReference type="RefSeq" id="WP_110520759.1">
    <property type="nucleotide sequence ID" value="NZ_PDOF01000002.1"/>
</dbReference>
<dbReference type="Proteomes" id="UP000248066">
    <property type="component" value="Unassembled WGS sequence"/>
</dbReference>
<dbReference type="EMBL" id="PDOF01000002">
    <property type="protein sequence ID" value="PYZ96820.1"/>
    <property type="molecule type" value="Genomic_DNA"/>
</dbReference>
<feature type="region of interest" description="Disordered" evidence="1">
    <location>
        <begin position="40"/>
        <end position="242"/>
    </location>
</feature>
<reference evidence="3 4" key="1">
    <citation type="submission" date="2017-10" db="EMBL/GenBank/DDBJ databases">
        <title>Bacillus sp. nov., a halophilic bacterium isolated from a Yangshapao Lake.</title>
        <authorList>
            <person name="Wang H."/>
        </authorList>
    </citation>
    <scope>NUCLEOTIDE SEQUENCE [LARGE SCALE GENOMIC DNA]</scope>
    <source>
        <strain evidence="3 4">YSP-3</strain>
    </source>
</reference>
<feature type="transmembrane region" description="Helical" evidence="2">
    <location>
        <begin position="565"/>
        <end position="594"/>
    </location>
</feature>
<dbReference type="OrthoDB" id="10018932at2"/>
<accession>A0A2W0H9T0</accession>
<name>A0A2W0H9T0_9BACI</name>
<feature type="compositionally biased region" description="Gly residues" evidence="1">
    <location>
        <begin position="64"/>
        <end position="109"/>
    </location>
</feature>
<keyword evidence="2" id="KW-0812">Transmembrane</keyword>
<evidence type="ECO:0000256" key="2">
    <source>
        <dbReference type="SAM" id="Phobius"/>
    </source>
</evidence>
<evidence type="ECO:0000313" key="4">
    <source>
        <dbReference type="Proteomes" id="UP000248066"/>
    </source>
</evidence>
<comment type="caution">
    <text evidence="3">The sequence shown here is derived from an EMBL/GenBank/DDBJ whole genome shotgun (WGS) entry which is preliminary data.</text>
</comment>
<gene>
    <name evidence="3" type="ORF">CR205_14160</name>
</gene>
<keyword evidence="2" id="KW-1133">Transmembrane helix</keyword>
<protein>
    <submittedName>
        <fullName evidence="3">Uncharacterized protein</fullName>
    </submittedName>
</protein>